<comment type="function">
    <text evidence="6">Involved in transcription antitermination. Required for transcription of ribosomal RNA (rRNA) genes. Binds specifically to the boxA antiterminator sequence of the ribosomal RNA (rrn) operons.</text>
</comment>
<comment type="caution">
    <text evidence="8">The sequence shown here is derived from an EMBL/GenBank/DDBJ whole genome shotgun (WGS) entry which is preliminary data.</text>
</comment>
<proteinExistence type="inferred from homology"/>
<keyword evidence="4 6" id="KW-0805">Transcription regulation</keyword>
<keyword evidence="9" id="KW-1185">Reference proteome</keyword>
<evidence type="ECO:0000256" key="6">
    <source>
        <dbReference type="HAMAP-Rule" id="MF_00073"/>
    </source>
</evidence>
<name>A0ABT7SCZ3_9CELL</name>
<sequence length="138" mass="15159">MAARTKARKRALDVLFEADQRGLDPVTLLAQRIAEPGTEAALPQYSVDIVEGVLAHRERIDEVLATYAHGWTIDRMPAVDRALLRIGTWEILFNDDVPDVVAVDEAVDLARSLSTDESPTFVNGLLGRVVDLKPTLLA</sequence>
<dbReference type="HAMAP" id="MF_00073">
    <property type="entry name" value="NusB"/>
    <property type="match status" value="1"/>
</dbReference>
<evidence type="ECO:0000256" key="3">
    <source>
        <dbReference type="ARBA" id="ARBA00022884"/>
    </source>
</evidence>
<evidence type="ECO:0000256" key="4">
    <source>
        <dbReference type="ARBA" id="ARBA00023015"/>
    </source>
</evidence>
<dbReference type="InterPro" id="IPR006027">
    <property type="entry name" value="NusB_RsmB_TIM44"/>
</dbReference>
<dbReference type="PANTHER" id="PTHR11078">
    <property type="entry name" value="N UTILIZATION SUBSTANCE PROTEIN B-RELATED"/>
    <property type="match status" value="1"/>
</dbReference>
<dbReference type="SUPFAM" id="SSF48013">
    <property type="entry name" value="NusB-like"/>
    <property type="match status" value="1"/>
</dbReference>
<comment type="similarity">
    <text evidence="1 6">Belongs to the NusB family.</text>
</comment>
<evidence type="ECO:0000313" key="9">
    <source>
        <dbReference type="Proteomes" id="UP001529338"/>
    </source>
</evidence>
<keyword evidence="5 6" id="KW-0804">Transcription</keyword>
<dbReference type="EMBL" id="JAUCGQ010000001">
    <property type="protein sequence ID" value="MDM7853394.1"/>
    <property type="molecule type" value="Genomic_DNA"/>
</dbReference>
<evidence type="ECO:0000256" key="1">
    <source>
        <dbReference type="ARBA" id="ARBA00005952"/>
    </source>
</evidence>
<protein>
    <recommendedName>
        <fullName evidence="6">Transcription antitermination protein NusB</fullName>
    </recommendedName>
    <alternativeName>
        <fullName evidence="6">Antitermination factor NusB</fullName>
    </alternativeName>
</protein>
<dbReference type="PANTHER" id="PTHR11078:SF3">
    <property type="entry name" value="ANTITERMINATION NUSB DOMAIN-CONTAINING PROTEIN"/>
    <property type="match status" value="1"/>
</dbReference>
<evidence type="ECO:0000256" key="5">
    <source>
        <dbReference type="ARBA" id="ARBA00023163"/>
    </source>
</evidence>
<keyword evidence="3 6" id="KW-0694">RNA-binding</keyword>
<dbReference type="Gene3D" id="1.10.940.10">
    <property type="entry name" value="NusB-like"/>
    <property type="match status" value="1"/>
</dbReference>
<dbReference type="InterPro" id="IPR011605">
    <property type="entry name" value="NusB_fam"/>
</dbReference>
<evidence type="ECO:0000313" key="8">
    <source>
        <dbReference type="EMBL" id="MDM7853394.1"/>
    </source>
</evidence>
<keyword evidence="2 6" id="KW-0889">Transcription antitermination</keyword>
<dbReference type="InterPro" id="IPR035926">
    <property type="entry name" value="NusB-like_sf"/>
</dbReference>
<evidence type="ECO:0000259" key="7">
    <source>
        <dbReference type="Pfam" id="PF01029"/>
    </source>
</evidence>
<accession>A0ABT7SCZ3</accession>
<feature type="domain" description="NusB/RsmB/TIM44" evidence="7">
    <location>
        <begin position="6"/>
        <end position="130"/>
    </location>
</feature>
<dbReference type="Pfam" id="PF01029">
    <property type="entry name" value="NusB"/>
    <property type="match status" value="1"/>
</dbReference>
<dbReference type="RefSeq" id="WP_289452919.1">
    <property type="nucleotide sequence ID" value="NZ_JAUCGQ010000001.1"/>
</dbReference>
<dbReference type="NCBIfam" id="TIGR01951">
    <property type="entry name" value="nusB"/>
    <property type="match status" value="1"/>
</dbReference>
<evidence type="ECO:0000256" key="2">
    <source>
        <dbReference type="ARBA" id="ARBA00022814"/>
    </source>
</evidence>
<organism evidence="8 9">
    <name type="scientific">Cellulomonas alba</name>
    <dbReference type="NCBI Taxonomy" id="3053467"/>
    <lineage>
        <taxon>Bacteria</taxon>
        <taxon>Bacillati</taxon>
        <taxon>Actinomycetota</taxon>
        <taxon>Actinomycetes</taxon>
        <taxon>Micrococcales</taxon>
        <taxon>Cellulomonadaceae</taxon>
        <taxon>Cellulomonas</taxon>
    </lineage>
</organism>
<reference evidence="8 9" key="1">
    <citation type="submission" date="2023-06" db="EMBL/GenBank/DDBJ databases">
        <title>Cellulomonas sp. MW4 Whole genome sequence.</title>
        <authorList>
            <person name="Park S."/>
        </authorList>
    </citation>
    <scope>NUCLEOTIDE SEQUENCE [LARGE SCALE GENOMIC DNA]</scope>
    <source>
        <strain evidence="8 9">MW4</strain>
    </source>
</reference>
<gene>
    <name evidence="6 8" type="primary">nusB</name>
    <name evidence="8" type="ORF">QRT04_00475</name>
</gene>
<dbReference type="Proteomes" id="UP001529338">
    <property type="component" value="Unassembled WGS sequence"/>
</dbReference>